<dbReference type="GO" id="GO:0005737">
    <property type="term" value="C:cytoplasm"/>
    <property type="evidence" value="ECO:0007669"/>
    <property type="project" value="TreeGrafter"/>
</dbReference>
<evidence type="ECO:0000313" key="6">
    <source>
        <dbReference type="EMBL" id="MCB8877950.1"/>
    </source>
</evidence>
<protein>
    <submittedName>
        <fullName evidence="6">NUDIX hydrolase</fullName>
    </submittedName>
</protein>
<organism evidence="6 7">
    <name type="scientific">Acidisoma silvae</name>
    <dbReference type="NCBI Taxonomy" id="2802396"/>
    <lineage>
        <taxon>Bacteria</taxon>
        <taxon>Pseudomonadati</taxon>
        <taxon>Pseudomonadota</taxon>
        <taxon>Alphaproteobacteria</taxon>
        <taxon>Acetobacterales</taxon>
        <taxon>Acidocellaceae</taxon>
        <taxon>Acidisoma</taxon>
    </lineage>
</organism>
<dbReference type="PANTHER" id="PTHR12629:SF0">
    <property type="entry name" value="DIPHOSPHOINOSITOL-POLYPHOSPHATE DIPHOSPHATASE"/>
    <property type="match status" value="1"/>
</dbReference>
<evidence type="ECO:0000256" key="1">
    <source>
        <dbReference type="ARBA" id="ARBA00001946"/>
    </source>
</evidence>
<dbReference type="GO" id="GO:0016462">
    <property type="term" value="F:pyrophosphatase activity"/>
    <property type="evidence" value="ECO:0007669"/>
    <property type="project" value="InterPro"/>
</dbReference>
<sequence length="135" mass="14903">MGIATNLQVLLVTSRGTGRWIIPKGNPEKAMKPWEVAAMEAFEEAGVSGTIGKIPLGHYRSTKKLPSGKLVTSDITVFRLDVSEHHADWKEATERNRLWLSFSQAAEFVDDPGLSRFLAALSLIRLVQDDEKVGV</sequence>
<feature type="domain" description="Nudix hydrolase" evidence="5">
    <location>
        <begin position="1"/>
        <end position="122"/>
    </location>
</feature>
<keyword evidence="4" id="KW-0460">Magnesium</keyword>
<gene>
    <name evidence="6" type="ORF">ASILVAE211_22360</name>
</gene>
<dbReference type="GO" id="GO:0046872">
    <property type="term" value="F:metal ion binding"/>
    <property type="evidence" value="ECO:0007669"/>
    <property type="project" value="UniProtKB-KW"/>
</dbReference>
<name>A0A964E0W4_9PROT</name>
<dbReference type="Proteomes" id="UP000708298">
    <property type="component" value="Unassembled WGS sequence"/>
</dbReference>
<comment type="cofactor">
    <cofactor evidence="1">
        <name>Mg(2+)</name>
        <dbReference type="ChEBI" id="CHEBI:18420"/>
    </cofactor>
</comment>
<dbReference type="RefSeq" id="WP_227323594.1">
    <property type="nucleotide sequence ID" value="NZ_JAESVB010000020.1"/>
</dbReference>
<reference evidence="6" key="2">
    <citation type="submission" date="2021-01" db="EMBL/GenBank/DDBJ databases">
        <authorList>
            <person name="Mieszkin S."/>
            <person name="Pouder E."/>
            <person name="Alain K."/>
        </authorList>
    </citation>
    <scope>NUCLEOTIDE SEQUENCE</scope>
    <source>
        <strain evidence="6">HW T2.11</strain>
    </source>
</reference>
<dbReference type="AlphaFoldDB" id="A0A964E0W4"/>
<evidence type="ECO:0000256" key="3">
    <source>
        <dbReference type="ARBA" id="ARBA00022801"/>
    </source>
</evidence>
<accession>A0A964E0W4</accession>
<reference evidence="6" key="1">
    <citation type="journal article" date="2021" name="Microorganisms">
        <title>Acidisoma silvae sp. nov. and Acidisomacellulosilytica sp. nov., Two Acidophilic Bacteria Isolated from Decaying Wood, Hydrolyzing Cellulose and Producing Poly-3-hydroxybutyrate.</title>
        <authorList>
            <person name="Mieszkin S."/>
            <person name="Pouder E."/>
            <person name="Uroz S."/>
            <person name="Simon-Colin C."/>
            <person name="Alain K."/>
        </authorList>
    </citation>
    <scope>NUCLEOTIDE SEQUENCE</scope>
    <source>
        <strain evidence="6">HW T2.11</strain>
    </source>
</reference>
<keyword evidence="7" id="KW-1185">Reference proteome</keyword>
<dbReference type="InterPro" id="IPR000086">
    <property type="entry name" value="NUDIX_hydrolase_dom"/>
</dbReference>
<evidence type="ECO:0000256" key="2">
    <source>
        <dbReference type="ARBA" id="ARBA00022723"/>
    </source>
</evidence>
<evidence type="ECO:0000259" key="5">
    <source>
        <dbReference type="PROSITE" id="PS51462"/>
    </source>
</evidence>
<dbReference type="Pfam" id="PF00293">
    <property type="entry name" value="NUDIX"/>
    <property type="match status" value="1"/>
</dbReference>
<dbReference type="PROSITE" id="PS51462">
    <property type="entry name" value="NUDIX"/>
    <property type="match status" value="1"/>
</dbReference>
<dbReference type="InterPro" id="IPR047198">
    <property type="entry name" value="DDP-like_NUDIX"/>
</dbReference>
<keyword evidence="3 6" id="KW-0378">Hydrolase</keyword>
<dbReference type="InterPro" id="IPR015797">
    <property type="entry name" value="NUDIX_hydrolase-like_dom_sf"/>
</dbReference>
<evidence type="ECO:0000313" key="7">
    <source>
        <dbReference type="Proteomes" id="UP000708298"/>
    </source>
</evidence>
<dbReference type="CDD" id="cd04666">
    <property type="entry name" value="NUDIX_DIPP2_like_Nudt4"/>
    <property type="match status" value="1"/>
</dbReference>
<comment type="caution">
    <text evidence="6">The sequence shown here is derived from an EMBL/GenBank/DDBJ whole genome shotgun (WGS) entry which is preliminary data.</text>
</comment>
<dbReference type="EMBL" id="JAESVB010000020">
    <property type="protein sequence ID" value="MCB8877950.1"/>
    <property type="molecule type" value="Genomic_DNA"/>
</dbReference>
<dbReference type="Gene3D" id="3.90.79.10">
    <property type="entry name" value="Nucleoside Triphosphate Pyrophosphohydrolase"/>
    <property type="match status" value="1"/>
</dbReference>
<dbReference type="PANTHER" id="PTHR12629">
    <property type="entry name" value="DIPHOSPHOINOSITOL POLYPHOSPHATE PHOSPHOHYDROLASE"/>
    <property type="match status" value="1"/>
</dbReference>
<keyword evidence="2" id="KW-0479">Metal-binding</keyword>
<evidence type="ECO:0000256" key="4">
    <source>
        <dbReference type="ARBA" id="ARBA00022842"/>
    </source>
</evidence>
<proteinExistence type="predicted"/>
<dbReference type="SUPFAM" id="SSF55811">
    <property type="entry name" value="Nudix"/>
    <property type="match status" value="1"/>
</dbReference>